<sequence length="110" mass="12478">MFIWISKLCCVTAESPKQPVEELKGQDNSINECKMFCIPGNDNRLNIFGCNKNCDDINILKSSPRFGGTTKSCTGGTEEMIKIKKTSKKKKSKQKRKKLKNFRSELQVTI</sequence>
<comment type="caution">
    <text evidence="2">The sequence shown here is derived from an EMBL/GenBank/DDBJ whole genome shotgun (WGS) entry which is preliminary data.</text>
</comment>
<accession>A0A1R2C9F8</accession>
<feature type="region of interest" description="Disordered" evidence="1">
    <location>
        <begin position="84"/>
        <end position="110"/>
    </location>
</feature>
<dbReference type="Proteomes" id="UP000187209">
    <property type="component" value="Unassembled WGS sequence"/>
</dbReference>
<evidence type="ECO:0000313" key="2">
    <source>
        <dbReference type="EMBL" id="OMJ85621.1"/>
    </source>
</evidence>
<dbReference type="EMBL" id="MPUH01000231">
    <property type="protein sequence ID" value="OMJ85621.1"/>
    <property type="molecule type" value="Genomic_DNA"/>
</dbReference>
<reference evidence="2 3" key="1">
    <citation type="submission" date="2016-11" db="EMBL/GenBank/DDBJ databases">
        <title>The macronuclear genome of Stentor coeruleus: a giant cell with tiny introns.</title>
        <authorList>
            <person name="Slabodnick M."/>
            <person name="Ruby J.G."/>
            <person name="Reiff S.B."/>
            <person name="Swart E.C."/>
            <person name="Gosai S."/>
            <person name="Prabakaran S."/>
            <person name="Witkowska E."/>
            <person name="Larue G.E."/>
            <person name="Fisher S."/>
            <person name="Freeman R.M."/>
            <person name="Gunawardena J."/>
            <person name="Chu W."/>
            <person name="Stover N.A."/>
            <person name="Gregory B.D."/>
            <person name="Nowacki M."/>
            <person name="Derisi J."/>
            <person name="Roy S.W."/>
            <person name="Marshall W.F."/>
            <person name="Sood P."/>
        </authorList>
    </citation>
    <scope>NUCLEOTIDE SEQUENCE [LARGE SCALE GENOMIC DNA]</scope>
    <source>
        <strain evidence="2">WM001</strain>
    </source>
</reference>
<protein>
    <submittedName>
        <fullName evidence="2">Uncharacterized protein</fullName>
    </submittedName>
</protein>
<evidence type="ECO:0000256" key="1">
    <source>
        <dbReference type="SAM" id="MobiDB-lite"/>
    </source>
</evidence>
<keyword evidence="3" id="KW-1185">Reference proteome</keyword>
<proteinExistence type="predicted"/>
<name>A0A1R2C9F8_9CILI</name>
<organism evidence="2 3">
    <name type="scientific">Stentor coeruleus</name>
    <dbReference type="NCBI Taxonomy" id="5963"/>
    <lineage>
        <taxon>Eukaryota</taxon>
        <taxon>Sar</taxon>
        <taxon>Alveolata</taxon>
        <taxon>Ciliophora</taxon>
        <taxon>Postciliodesmatophora</taxon>
        <taxon>Heterotrichea</taxon>
        <taxon>Heterotrichida</taxon>
        <taxon>Stentoridae</taxon>
        <taxon>Stentor</taxon>
    </lineage>
</organism>
<dbReference type="AlphaFoldDB" id="A0A1R2C9F8"/>
<feature type="compositionally biased region" description="Basic residues" evidence="1">
    <location>
        <begin position="84"/>
        <end position="101"/>
    </location>
</feature>
<evidence type="ECO:0000313" key="3">
    <source>
        <dbReference type="Proteomes" id="UP000187209"/>
    </source>
</evidence>
<gene>
    <name evidence="2" type="ORF">SteCoe_13035</name>
</gene>